<evidence type="ECO:0000313" key="1">
    <source>
        <dbReference type="EMBL" id="CAG6592267.1"/>
    </source>
</evidence>
<sequence>MSIGFGVFLRFLRTSPTAKYLQNARLVAFQCRLLRRLAVVPSRFARVGPTLVRRQLDVGQHVGPGRDRRHAGQRGPVALELLRRRCRLRHYRRHGGTTGHFGFGRL</sequence>
<dbReference type="EMBL" id="HBUE01222269">
    <property type="protein sequence ID" value="CAG6540200.1"/>
    <property type="molecule type" value="Transcribed_RNA"/>
</dbReference>
<name>A0A8D8P7E9_CULPI</name>
<accession>A0A8D8P7E9</accession>
<dbReference type="AlphaFoldDB" id="A0A8D8P7E9"/>
<protein>
    <submittedName>
        <fullName evidence="1">(northern house mosquito) hypothetical protein</fullName>
    </submittedName>
</protein>
<organism evidence="1">
    <name type="scientific">Culex pipiens</name>
    <name type="common">House mosquito</name>
    <dbReference type="NCBI Taxonomy" id="7175"/>
    <lineage>
        <taxon>Eukaryota</taxon>
        <taxon>Metazoa</taxon>
        <taxon>Ecdysozoa</taxon>
        <taxon>Arthropoda</taxon>
        <taxon>Hexapoda</taxon>
        <taxon>Insecta</taxon>
        <taxon>Pterygota</taxon>
        <taxon>Neoptera</taxon>
        <taxon>Endopterygota</taxon>
        <taxon>Diptera</taxon>
        <taxon>Nematocera</taxon>
        <taxon>Culicoidea</taxon>
        <taxon>Culicidae</taxon>
        <taxon>Culicinae</taxon>
        <taxon>Culicini</taxon>
        <taxon>Culex</taxon>
        <taxon>Culex</taxon>
    </lineage>
</organism>
<reference evidence="1" key="1">
    <citation type="submission" date="2021-05" db="EMBL/GenBank/DDBJ databases">
        <authorList>
            <person name="Alioto T."/>
            <person name="Alioto T."/>
            <person name="Gomez Garrido J."/>
        </authorList>
    </citation>
    <scope>NUCLEOTIDE SEQUENCE</scope>
</reference>
<dbReference type="EMBL" id="HBUE01328935">
    <property type="protein sequence ID" value="CAG6592267.1"/>
    <property type="molecule type" value="Transcribed_RNA"/>
</dbReference>
<proteinExistence type="predicted"/>